<dbReference type="InterPro" id="IPR050131">
    <property type="entry name" value="Peptidase_S8_subtilisin-like"/>
</dbReference>
<keyword evidence="4 6" id="KW-0720">Serine protease</keyword>
<dbReference type="AlphaFoldDB" id="A0A4U6CSL6"/>
<dbReference type="InterPro" id="IPR035914">
    <property type="entry name" value="Sperma_CUB_dom_sf"/>
</dbReference>
<dbReference type="GO" id="GO:0004252">
    <property type="term" value="F:serine-type endopeptidase activity"/>
    <property type="evidence" value="ECO:0007669"/>
    <property type="project" value="UniProtKB-UniRule"/>
</dbReference>
<dbReference type="PANTHER" id="PTHR43806">
    <property type="entry name" value="PEPTIDASE S8"/>
    <property type="match status" value="1"/>
</dbReference>
<feature type="active site" description="Charge relay system" evidence="6">
    <location>
        <position position="55"/>
    </location>
</feature>
<evidence type="ECO:0000256" key="2">
    <source>
        <dbReference type="ARBA" id="ARBA00022670"/>
    </source>
</evidence>
<dbReference type="InterPro" id="IPR000859">
    <property type="entry name" value="CUB_dom"/>
</dbReference>
<evidence type="ECO:0000256" key="6">
    <source>
        <dbReference type="PROSITE-ProRule" id="PRU01240"/>
    </source>
</evidence>
<dbReference type="RefSeq" id="WP_137344131.1">
    <property type="nucleotide sequence ID" value="NZ_SZVO01000024.1"/>
</dbReference>
<dbReference type="Gene3D" id="3.40.50.200">
    <property type="entry name" value="Peptidase S8/S53 domain"/>
    <property type="match status" value="1"/>
</dbReference>
<proteinExistence type="inferred from homology"/>
<comment type="similarity">
    <text evidence="1 6">Belongs to the peptidase S8 family.</text>
</comment>
<name>A0A4U6CSL6_9BACT</name>
<feature type="domain" description="CUB" evidence="8">
    <location>
        <begin position="451"/>
        <end position="562"/>
    </location>
</feature>
<evidence type="ECO:0000256" key="5">
    <source>
        <dbReference type="ARBA" id="ARBA00023157"/>
    </source>
</evidence>
<dbReference type="GO" id="GO:0006508">
    <property type="term" value="P:proteolysis"/>
    <property type="evidence" value="ECO:0007669"/>
    <property type="project" value="UniProtKB-KW"/>
</dbReference>
<evidence type="ECO:0000256" key="7">
    <source>
        <dbReference type="SAM" id="SignalP"/>
    </source>
</evidence>
<dbReference type="OrthoDB" id="9798386at2"/>
<organism evidence="9 10">
    <name type="scientific">Dyadobacter frigoris</name>
    <dbReference type="NCBI Taxonomy" id="2576211"/>
    <lineage>
        <taxon>Bacteria</taxon>
        <taxon>Pseudomonadati</taxon>
        <taxon>Bacteroidota</taxon>
        <taxon>Cytophagia</taxon>
        <taxon>Cytophagales</taxon>
        <taxon>Spirosomataceae</taxon>
        <taxon>Dyadobacter</taxon>
    </lineage>
</organism>
<protein>
    <recommendedName>
        <fullName evidence="8">CUB domain-containing protein</fullName>
    </recommendedName>
</protein>
<keyword evidence="2 6" id="KW-0645">Protease</keyword>
<sequence>MCKNLYLLVLLLASSVSAQTSQQYFAAGTRAYTLLHPRIISQKTTAKPVLVAVIDDAFSLTHNALSGYYFTNVKEIRNNLQDDDRNGYTDDFQGWDMADGDGKVSLPADKASANFLHGSMIAGVIIRTAEQTLGKVRARKNLRILPIKVISDAASIGNYDLGYEGMKYAVDMGADIICLPWSGGSFDQKYLAYFELARQKGILILASSGNFSSETVQKPGGLPGVHMVSAIDTIFIKLPSANYSREVDLSAVGQTVLAPYAANDSLYMYLEKTSAAVALVTGCAAVIKSLSPKMSPEEIMALLQNTATNIDKANPDYLGKLGSGVPDMSRVVDYLSEKNKKMTDYFDPERANGSVLISKNEGASNWKFDMARKDVEMVFSLTGDTRNLTSQFLDFTDIDKKSIKKISIIEFPDELRIQSGNFSVRLNGKLPTSPILLNYYTIPKDSATLYCREIVALNDSTGTFEDGSGEANYTGNCSCKWQITVAQGKNIRLDFTQFALEDIKDNVLIFKGNGTQQENMMARFSGDKLPPSLVIDGNQVLVWFITDRNHHDKGFKINYQATDASPGVVQ</sequence>
<evidence type="ECO:0000313" key="9">
    <source>
        <dbReference type="EMBL" id="TKT86537.1"/>
    </source>
</evidence>
<dbReference type="InterPro" id="IPR000209">
    <property type="entry name" value="Peptidase_S8/S53_dom"/>
</dbReference>
<evidence type="ECO:0000259" key="8">
    <source>
        <dbReference type="PROSITE" id="PS01180"/>
    </source>
</evidence>
<dbReference type="PANTHER" id="PTHR43806:SF11">
    <property type="entry name" value="CEREVISIN-RELATED"/>
    <property type="match status" value="1"/>
</dbReference>
<reference evidence="9 10" key="1">
    <citation type="submission" date="2019-05" db="EMBL/GenBank/DDBJ databases">
        <title>Dyadobacter AR-3-8 sp. nov., isolated from arctic soil.</title>
        <authorList>
            <person name="Chaudhary D.K."/>
        </authorList>
    </citation>
    <scope>NUCLEOTIDE SEQUENCE [LARGE SCALE GENOMIC DNA]</scope>
    <source>
        <strain evidence="9 10">AR-3-8</strain>
    </source>
</reference>
<feature type="chain" id="PRO_5020788654" description="CUB domain-containing protein" evidence="7">
    <location>
        <begin position="19"/>
        <end position="570"/>
    </location>
</feature>
<comment type="caution">
    <text evidence="9">The sequence shown here is derived from an EMBL/GenBank/DDBJ whole genome shotgun (WGS) entry which is preliminary data.</text>
</comment>
<keyword evidence="5" id="KW-1015">Disulfide bond</keyword>
<keyword evidence="10" id="KW-1185">Reference proteome</keyword>
<keyword evidence="3 6" id="KW-0378">Hydrolase</keyword>
<dbReference type="Proteomes" id="UP000304900">
    <property type="component" value="Unassembled WGS sequence"/>
</dbReference>
<dbReference type="CDD" id="cd00041">
    <property type="entry name" value="CUB"/>
    <property type="match status" value="1"/>
</dbReference>
<evidence type="ECO:0000256" key="3">
    <source>
        <dbReference type="ARBA" id="ARBA00022801"/>
    </source>
</evidence>
<feature type="active site" description="Charge relay system" evidence="6">
    <location>
        <position position="117"/>
    </location>
</feature>
<feature type="active site" description="Charge relay system" evidence="6">
    <location>
        <position position="274"/>
    </location>
</feature>
<dbReference type="EMBL" id="SZVO01000024">
    <property type="protein sequence ID" value="TKT86537.1"/>
    <property type="molecule type" value="Genomic_DNA"/>
</dbReference>
<evidence type="ECO:0000256" key="4">
    <source>
        <dbReference type="ARBA" id="ARBA00022825"/>
    </source>
</evidence>
<feature type="signal peptide" evidence="7">
    <location>
        <begin position="1"/>
        <end position="18"/>
    </location>
</feature>
<dbReference type="PROSITE" id="PS01180">
    <property type="entry name" value="CUB"/>
    <property type="match status" value="1"/>
</dbReference>
<evidence type="ECO:0000313" key="10">
    <source>
        <dbReference type="Proteomes" id="UP000304900"/>
    </source>
</evidence>
<dbReference type="SUPFAM" id="SSF52743">
    <property type="entry name" value="Subtilisin-like"/>
    <property type="match status" value="1"/>
</dbReference>
<dbReference type="SMART" id="SM00042">
    <property type="entry name" value="CUB"/>
    <property type="match status" value="1"/>
</dbReference>
<dbReference type="InterPro" id="IPR036852">
    <property type="entry name" value="Peptidase_S8/S53_dom_sf"/>
</dbReference>
<gene>
    <name evidence="9" type="ORF">FDK13_32170</name>
</gene>
<accession>A0A4U6CSL6</accession>
<dbReference type="Gene3D" id="2.60.120.290">
    <property type="entry name" value="Spermadhesin, CUB domain"/>
    <property type="match status" value="1"/>
</dbReference>
<dbReference type="Pfam" id="PF00431">
    <property type="entry name" value="CUB"/>
    <property type="match status" value="1"/>
</dbReference>
<evidence type="ECO:0000256" key="1">
    <source>
        <dbReference type="ARBA" id="ARBA00011073"/>
    </source>
</evidence>
<dbReference type="SUPFAM" id="SSF49854">
    <property type="entry name" value="Spermadhesin, CUB domain"/>
    <property type="match status" value="1"/>
</dbReference>
<dbReference type="PROSITE" id="PS51892">
    <property type="entry name" value="SUBTILASE"/>
    <property type="match status" value="1"/>
</dbReference>
<keyword evidence="7" id="KW-0732">Signal</keyword>
<dbReference type="Pfam" id="PF00082">
    <property type="entry name" value="Peptidase_S8"/>
    <property type="match status" value="1"/>
</dbReference>